<dbReference type="EMBL" id="BFAA01007053">
    <property type="protein sequence ID" value="GCB66914.1"/>
    <property type="molecule type" value="Genomic_DNA"/>
</dbReference>
<evidence type="ECO:0000256" key="7">
    <source>
        <dbReference type="HAMAP-Rule" id="MF_03030"/>
    </source>
</evidence>
<comment type="similarity">
    <text evidence="7">Belongs to the MGME1 family.</text>
</comment>
<evidence type="ECO:0000256" key="1">
    <source>
        <dbReference type="ARBA" id="ARBA00022722"/>
    </source>
</evidence>
<dbReference type="GO" id="GO:0006264">
    <property type="term" value="P:mitochondrial DNA replication"/>
    <property type="evidence" value="ECO:0007669"/>
    <property type="project" value="TreeGrafter"/>
</dbReference>
<dbReference type="GO" id="GO:0043504">
    <property type="term" value="P:mitochondrial DNA repair"/>
    <property type="evidence" value="ECO:0007669"/>
    <property type="project" value="UniProtKB-UniRule"/>
</dbReference>
<feature type="domain" description="PD-(D/E)XK endonuclease-like" evidence="9">
    <location>
        <begin position="219"/>
        <end position="301"/>
    </location>
</feature>
<dbReference type="OMA" id="DCVAKYQ"/>
<evidence type="ECO:0000256" key="5">
    <source>
        <dbReference type="ARBA" id="ARBA00023128"/>
    </source>
</evidence>
<evidence type="ECO:0000256" key="4">
    <source>
        <dbReference type="ARBA" id="ARBA00022839"/>
    </source>
</evidence>
<dbReference type="GO" id="GO:0005739">
    <property type="term" value="C:mitochondrion"/>
    <property type="evidence" value="ECO:0007669"/>
    <property type="project" value="UniProtKB-SubCell"/>
</dbReference>
<accession>A0A401P1C5</accession>
<proteinExistence type="inferred from homology"/>
<reference evidence="10 11" key="1">
    <citation type="journal article" date="2018" name="Nat. Ecol. Evol.">
        <title>Shark genomes provide insights into elasmobranch evolution and the origin of vertebrates.</title>
        <authorList>
            <person name="Hara Y"/>
            <person name="Yamaguchi K"/>
            <person name="Onimaru K"/>
            <person name="Kadota M"/>
            <person name="Koyanagi M"/>
            <person name="Keeley SD"/>
            <person name="Tatsumi K"/>
            <person name="Tanaka K"/>
            <person name="Motone F"/>
            <person name="Kageyama Y"/>
            <person name="Nozu R"/>
            <person name="Adachi N"/>
            <person name="Nishimura O"/>
            <person name="Nakagawa R"/>
            <person name="Tanegashima C"/>
            <person name="Kiyatake I"/>
            <person name="Matsumoto R"/>
            <person name="Murakumo K"/>
            <person name="Nishida K"/>
            <person name="Terakita A"/>
            <person name="Kuratani S"/>
            <person name="Sato K"/>
            <person name="Hyodo S Kuraku.S."/>
        </authorList>
    </citation>
    <scope>NUCLEOTIDE SEQUENCE [LARGE SCALE GENOMIC DNA]</scope>
</reference>
<feature type="region of interest" description="Disordered" evidence="8">
    <location>
        <begin position="90"/>
        <end position="109"/>
    </location>
</feature>
<name>A0A401P1C5_SCYTO</name>
<dbReference type="Gene3D" id="3.90.320.10">
    <property type="match status" value="1"/>
</dbReference>
<dbReference type="InterPro" id="IPR011335">
    <property type="entry name" value="Restrct_endonuc-II-like"/>
</dbReference>
<feature type="active site" evidence="7">
    <location>
        <position position="265"/>
    </location>
</feature>
<keyword evidence="11" id="KW-1185">Reference proteome</keyword>
<keyword evidence="2" id="KW-0227">DNA damage</keyword>
<feature type="active site" evidence="7">
    <location>
        <position position="252"/>
    </location>
</feature>
<dbReference type="Proteomes" id="UP000288216">
    <property type="component" value="Unassembled WGS sequence"/>
</dbReference>
<evidence type="ECO:0000256" key="6">
    <source>
        <dbReference type="ARBA" id="ARBA00023204"/>
    </source>
</evidence>
<evidence type="ECO:0000259" key="9">
    <source>
        <dbReference type="Pfam" id="PF12705"/>
    </source>
</evidence>
<evidence type="ECO:0000313" key="11">
    <source>
        <dbReference type="Proteomes" id="UP000288216"/>
    </source>
</evidence>
<dbReference type="InterPro" id="IPR038726">
    <property type="entry name" value="PDDEXK_AddAB-type"/>
</dbReference>
<dbReference type="AlphaFoldDB" id="A0A401P1C5"/>
<sequence length="350" mass="39881">MNYFIVPNAAMCKVLENSFKQHWGAVRKELVFQCHNLSTFPTLRCQGKGLSKYEQVDPKKYASLVRSVVSTKVSPQTPETLLGEDSLLYGPVRRSKPANDEPEPESPQNLAPFLNSECQIAEHEPGSVLKLPLQILSKRNCSKTNLSSVTRILQLTMSLEQAFYLERWKRRMITELGQDGFKEYTKNILNRGKLFHTALEESLLSTKIPKTDDEEIAGYLHSVQDILADVKGTRALESVVSHLPLQYMGLVDCVAEYRGKLCVIDWKTSEKPKPYFRNTFDNPLQVAAYAGALNHDDNYNFQVERGLIVVAYKDGSPAHAHFMDRELFLTCWKKWLFRLKKYKDKIGASA</sequence>
<keyword evidence="4 7" id="KW-0269">Exonuclease</keyword>
<feature type="active site" evidence="7">
    <location>
        <position position="267"/>
    </location>
</feature>
<dbReference type="GO" id="GO:0008297">
    <property type="term" value="F:single-stranded DNA exodeoxyribonuclease activity"/>
    <property type="evidence" value="ECO:0007669"/>
    <property type="project" value="UniProtKB-UniRule"/>
</dbReference>
<protein>
    <recommendedName>
        <fullName evidence="7">Mitochondrial genome maintenance exonuclease 1</fullName>
        <ecNumber evidence="7">3.1.-.-</ecNumber>
    </recommendedName>
</protein>
<gene>
    <name evidence="7" type="primary">MGME1</name>
    <name evidence="10" type="ORF">scyTo_0013632</name>
</gene>
<dbReference type="InterPro" id="IPR011604">
    <property type="entry name" value="PDDEXK-like_dom_sf"/>
</dbReference>
<comment type="subcellular location">
    <subcellularLocation>
        <location evidence="7">Mitochondrion</location>
    </subcellularLocation>
</comment>
<dbReference type="PANTHER" id="PTHR31340:SF3">
    <property type="entry name" value="MITOCHONDRIAL GENOME MAINTENANCE EXONUCLEASE 1"/>
    <property type="match status" value="1"/>
</dbReference>
<keyword evidence="3 7" id="KW-0378">Hydrolase</keyword>
<dbReference type="OrthoDB" id="5777131at2759"/>
<evidence type="ECO:0000256" key="2">
    <source>
        <dbReference type="ARBA" id="ARBA00022763"/>
    </source>
</evidence>
<dbReference type="FunFam" id="3.90.320.10:FF:000005">
    <property type="entry name" value="Mitochondrial genome maintenance exonuclease 1"/>
    <property type="match status" value="1"/>
</dbReference>
<dbReference type="HAMAP" id="MF_03030">
    <property type="entry name" value="MGME1"/>
    <property type="match status" value="1"/>
</dbReference>
<keyword evidence="1 7" id="KW-0540">Nuclease</keyword>
<evidence type="ECO:0000256" key="8">
    <source>
        <dbReference type="SAM" id="MobiDB-lite"/>
    </source>
</evidence>
<dbReference type="EC" id="3.1.-.-" evidence="7"/>
<dbReference type="SUPFAM" id="SSF52980">
    <property type="entry name" value="Restriction endonuclease-like"/>
    <property type="match status" value="1"/>
</dbReference>
<evidence type="ECO:0000313" key="10">
    <source>
        <dbReference type="EMBL" id="GCB66914.1"/>
    </source>
</evidence>
<comment type="function">
    <text evidence="7">Metal-dependent single-stranded DNA (ssDNA) exonuclease involved in mitochondrial genome maintenance. Has preference for 5'-3' exonuclease activity. Necessary for maintenance of proper 7S DNA levels. Probably involved in mitochondrial DNA (mtDNA) repair.</text>
</comment>
<dbReference type="STRING" id="75743.A0A401P1C5"/>
<evidence type="ECO:0000256" key="3">
    <source>
        <dbReference type="ARBA" id="ARBA00022801"/>
    </source>
</evidence>
<organism evidence="10 11">
    <name type="scientific">Scyliorhinus torazame</name>
    <name type="common">Cloudy catshark</name>
    <name type="synonym">Catulus torazame</name>
    <dbReference type="NCBI Taxonomy" id="75743"/>
    <lineage>
        <taxon>Eukaryota</taxon>
        <taxon>Metazoa</taxon>
        <taxon>Chordata</taxon>
        <taxon>Craniata</taxon>
        <taxon>Vertebrata</taxon>
        <taxon>Chondrichthyes</taxon>
        <taxon>Elasmobranchii</taxon>
        <taxon>Galeomorphii</taxon>
        <taxon>Galeoidea</taxon>
        <taxon>Carcharhiniformes</taxon>
        <taxon>Scyliorhinidae</taxon>
        <taxon>Scyliorhinus</taxon>
    </lineage>
</organism>
<comment type="caution">
    <text evidence="10">The sequence shown here is derived from an EMBL/GenBank/DDBJ whole genome shotgun (WGS) entry which is preliminary data.</text>
</comment>
<dbReference type="Pfam" id="PF12705">
    <property type="entry name" value="PDDEXK_1"/>
    <property type="match status" value="1"/>
</dbReference>
<dbReference type="PANTHER" id="PTHR31340">
    <property type="entry name" value="MITOCHONDRIAL GENOME MAINTENANCE EXONUCLEASE 1"/>
    <property type="match status" value="1"/>
</dbReference>
<keyword evidence="5 7" id="KW-0496">Mitochondrion</keyword>
<keyword evidence="6" id="KW-0234">DNA repair</keyword>